<proteinExistence type="predicted"/>
<protein>
    <submittedName>
        <fullName evidence="2">Uncharacterized protein</fullName>
    </submittedName>
</protein>
<accession>E4YVS9</accession>
<keyword evidence="1" id="KW-1133">Transmembrane helix</keyword>
<evidence type="ECO:0000256" key="1">
    <source>
        <dbReference type="SAM" id="Phobius"/>
    </source>
</evidence>
<keyword evidence="1" id="KW-0472">Membrane</keyword>
<sequence>MKKEIVKNIASAPLILKNLERKKPSRLHFFNFCLGPRLFALIFAFFKVEARI</sequence>
<keyword evidence="1" id="KW-0812">Transmembrane</keyword>
<dbReference type="EMBL" id="FN655574">
    <property type="protein sequence ID" value="CBY39564.1"/>
    <property type="molecule type" value="Genomic_DNA"/>
</dbReference>
<gene>
    <name evidence="2" type="ORF">GSOID_T00020136001</name>
</gene>
<evidence type="ECO:0000313" key="2">
    <source>
        <dbReference type="EMBL" id="CBY39564.1"/>
    </source>
</evidence>
<organism evidence="2">
    <name type="scientific">Oikopleura dioica</name>
    <name type="common">Tunicate</name>
    <dbReference type="NCBI Taxonomy" id="34765"/>
    <lineage>
        <taxon>Eukaryota</taxon>
        <taxon>Metazoa</taxon>
        <taxon>Chordata</taxon>
        <taxon>Tunicata</taxon>
        <taxon>Appendicularia</taxon>
        <taxon>Copelata</taxon>
        <taxon>Oikopleuridae</taxon>
        <taxon>Oikopleura</taxon>
    </lineage>
</organism>
<name>E4YVS9_OIKDI</name>
<dbReference type="Proteomes" id="UP000011014">
    <property type="component" value="Unassembled WGS sequence"/>
</dbReference>
<feature type="transmembrane region" description="Helical" evidence="1">
    <location>
        <begin position="27"/>
        <end position="46"/>
    </location>
</feature>
<reference evidence="2" key="1">
    <citation type="journal article" date="2010" name="Science">
        <title>Plasticity of animal genome architecture unmasked by rapid evolution of a pelagic tunicate.</title>
        <authorList>
            <person name="Denoeud F."/>
            <person name="Henriet S."/>
            <person name="Mungpakdee S."/>
            <person name="Aury J.M."/>
            <person name="Da Silva C."/>
            <person name="Brinkmann H."/>
            <person name="Mikhaleva J."/>
            <person name="Olsen L.C."/>
            <person name="Jubin C."/>
            <person name="Canestro C."/>
            <person name="Bouquet J.M."/>
            <person name="Danks G."/>
            <person name="Poulain J."/>
            <person name="Campsteijn C."/>
            <person name="Adamski M."/>
            <person name="Cross I."/>
            <person name="Yadetie F."/>
            <person name="Muffato M."/>
            <person name="Louis A."/>
            <person name="Butcher S."/>
            <person name="Tsagkogeorga G."/>
            <person name="Konrad A."/>
            <person name="Singh S."/>
            <person name="Jensen M.F."/>
            <person name="Cong E.H."/>
            <person name="Eikeseth-Otteraa H."/>
            <person name="Noel B."/>
            <person name="Anthouard V."/>
            <person name="Porcel B.M."/>
            <person name="Kachouri-Lafond R."/>
            <person name="Nishino A."/>
            <person name="Ugolini M."/>
            <person name="Chourrout P."/>
            <person name="Nishida H."/>
            <person name="Aasland R."/>
            <person name="Huzurbazar S."/>
            <person name="Westhof E."/>
            <person name="Delsuc F."/>
            <person name="Lehrach H."/>
            <person name="Reinhardt R."/>
            <person name="Weissenbach J."/>
            <person name="Roy S.W."/>
            <person name="Artiguenave F."/>
            <person name="Postlethwait J.H."/>
            <person name="Manak J.R."/>
            <person name="Thompson E.M."/>
            <person name="Jaillon O."/>
            <person name="Du Pasquier L."/>
            <person name="Boudinot P."/>
            <person name="Liberles D.A."/>
            <person name="Volff J.N."/>
            <person name="Philippe H."/>
            <person name="Lenhard B."/>
            <person name="Roest Crollius H."/>
            <person name="Wincker P."/>
            <person name="Chourrout D."/>
        </authorList>
    </citation>
    <scope>NUCLEOTIDE SEQUENCE [LARGE SCALE GENOMIC DNA]</scope>
</reference>
<dbReference type="AlphaFoldDB" id="E4YVS9"/>